<organism evidence="2 3">
    <name type="scientific">Elsinoe batatas</name>
    <dbReference type="NCBI Taxonomy" id="2601811"/>
    <lineage>
        <taxon>Eukaryota</taxon>
        <taxon>Fungi</taxon>
        <taxon>Dikarya</taxon>
        <taxon>Ascomycota</taxon>
        <taxon>Pezizomycotina</taxon>
        <taxon>Dothideomycetes</taxon>
        <taxon>Dothideomycetidae</taxon>
        <taxon>Myriangiales</taxon>
        <taxon>Elsinoaceae</taxon>
        <taxon>Elsinoe</taxon>
    </lineage>
</organism>
<dbReference type="OrthoDB" id="3879552at2759"/>
<feature type="region of interest" description="Disordered" evidence="1">
    <location>
        <begin position="23"/>
        <end position="51"/>
    </location>
</feature>
<dbReference type="Proteomes" id="UP000809789">
    <property type="component" value="Unassembled WGS sequence"/>
</dbReference>
<dbReference type="AlphaFoldDB" id="A0A8K0L1Z2"/>
<evidence type="ECO:0000313" key="3">
    <source>
        <dbReference type="Proteomes" id="UP000809789"/>
    </source>
</evidence>
<comment type="caution">
    <text evidence="2">The sequence shown here is derived from an EMBL/GenBank/DDBJ whole genome shotgun (WGS) entry which is preliminary data.</text>
</comment>
<name>A0A8K0L1Z2_9PEZI</name>
<sequence>MSKDCRSLLCNDEGRNARLTTLTDLGHDEPHADTRSTRPIGLGEPGQIPAPRVTAPLTVKDTTRACSIQFVLSGQMASDKASLLSLPDELLDLIFSHFLDDPYTESKLWSVTLSLPEPSELVRNATSSRRPNYGRYALRSLSIVCHRLHQLATPWLYHTFPTSTAMWYPVTNRIPLRTCQFLVSLLVNPSLAKHVRRLVLHPLAATWWAHESPFYPSQPPEYALQSRRLESVTHIRENIDKLGISGSQLSTAFRIRLHSASRMEGFVVDRIRGYEPIEAQLLLAITPRLETLIWSDWRSEAGPEVANMLRHVNATNLKTLIVDYAFDLGTLDRWGNLGRFQTTQTSITCGCERVYYTHSPGDVPRGMNTTPVNTIPLTRTRSLSPILHIRLTVDFHMRDISQSWGRVAGSWTDVLSDISANPALLDTIEDLVLDSVVKNPEEGMMTTDNWPIHASSLHAFQRLRRLEVHQSAFISFSPSSSFPTNRRPIAEVVPETLERLKILCFDAGLLGQMDDFVRELSSSFKNLKKVEVQTGDFCCFDVNRAYPPHNLVRSSEDHIEGLYRRCRERGVEFVETA</sequence>
<evidence type="ECO:0000313" key="2">
    <source>
        <dbReference type="EMBL" id="KAG8626181.1"/>
    </source>
</evidence>
<evidence type="ECO:0000256" key="1">
    <source>
        <dbReference type="SAM" id="MobiDB-lite"/>
    </source>
</evidence>
<proteinExistence type="predicted"/>
<accession>A0A8K0L1Z2</accession>
<reference evidence="2" key="1">
    <citation type="submission" date="2021-07" db="EMBL/GenBank/DDBJ databases">
        <title>Elsinoe batatas strain:CRI-CJ2 Genome sequencing and assembly.</title>
        <authorList>
            <person name="Huang L."/>
        </authorList>
    </citation>
    <scope>NUCLEOTIDE SEQUENCE</scope>
    <source>
        <strain evidence="2">CRI-CJ2</strain>
    </source>
</reference>
<evidence type="ECO:0008006" key="4">
    <source>
        <dbReference type="Google" id="ProtNLM"/>
    </source>
</evidence>
<feature type="compositionally biased region" description="Basic and acidic residues" evidence="1">
    <location>
        <begin position="25"/>
        <end position="36"/>
    </location>
</feature>
<gene>
    <name evidence="2" type="ORF">KVT40_006582</name>
</gene>
<keyword evidence="3" id="KW-1185">Reference proteome</keyword>
<dbReference type="EMBL" id="JAESVG020000007">
    <property type="protein sequence ID" value="KAG8626181.1"/>
    <property type="molecule type" value="Genomic_DNA"/>
</dbReference>
<protein>
    <recommendedName>
        <fullName evidence="4">F-box domain-containing protein</fullName>
    </recommendedName>
</protein>